<evidence type="ECO:0000313" key="3">
    <source>
        <dbReference type="EMBL" id="KAL2813316.1"/>
    </source>
</evidence>
<organism evidence="3 4">
    <name type="scientific">Aspergillus cavernicola</name>
    <dbReference type="NCBI Taxonomy" id="176166"/>
    <lineage>
        <taxon>Eukaryota</taxon>
        <taxon>Fungi</taxon>
        <taxon>Dikarya</taxon>
        <taxon>Ascomycota</taxon>
        <taxon>Pezizomycotina</taxon>
        <taxon>Eurotiomycetes</taxon>
        <taxon>Eurotiomycetidae</taxon>
        <taxon>Eurotiales</taxon>
        <taxon>Aspergillaceae</taxon>
        <taxon>Aspergillus</taxon>
        <taxon>Aspergillus subgen. Nidulantes</taxon>
    </lineage>
</organism>
<dbReference type="Pfam" id="PF11913">
    <property type="entry name" value="DUF3431"/>
    <property type="match status" value="1"/>
</dbReference>
<accession>A0ABR4HCV5</accession>
<dbReference type="PANTHER" id="PTHR37490:SF2">
    <property type="match status" value="1"/>
</dbReference>
<feature type="compositionally biased region" description="Low complexity" evidence="1">
    <location>
        <begin position="287"/>
        <end position="297"/>
    </location>
</feature>
<feature type="transmembrane region" description="Helical" evidence="2">
    <location>
        <begin position="85"/>
        <end position="102"/>
    </location>
</feature>
<reference evidence="3 4" key="1">
    <citation type="submission" date="2024-07" db="EMBL/GenBank/DDBJ databases">
        <title>Section-level genome sequencing and comparative genomics of Aspergillus sections Usti and Cavernicolus.</title>
        <authorList>
            <consortium name="Lawrence Berkeley National Laboratory"/>
            <person name="Nybo J.L."/>
            <person name="Vesth T.C."/>
            <person name="Theobald S."/>
            <person name="Frisvad J.C."/>
            <person name="Larsen T.O."/>
            <person name="Kjaerboelling I."/>
            <person name="Rothschild-Mancinelli K."/>
            <person name="Lyhne E.K."/>
            <person name="Kogle M.E."/>
            <person name="Barry K."/>
            <person name="Clum A."/>
            <person name="Na H."/>
            <person name="Ledsgaard L."/>
            <person name="Lin J."/>
            <person name="Lipzen A."/>
            <person name="Kuo A."/>
            <person name="Riley R."/>
            <person name="Mondo S."/>
            <person name="LaButti K."/>
            <person name="Haridas S."/>
            <person name="Pangalinan J."/>
            <person name="Salamov A.A."/>
            <person name="Simmons B.A."/>
            <person name="Magnuson J.K."/>
            <person name="Chen J."/>
            <person name="Drula E."/>
            <person name="Henrissat B."/>
            <person name="Wiebenga A."/>
            <person name="Lubbers R.J."/>
            <person name="Gomes A.C."/>
            <person name="Makela M.R."/>
            <person name="Stajich J."/>
            <person name="Grigoriev I.V."/>
            <person name="Mortensen U.H."/>
            <person name="De vries R.P."/>
            <person name="Baker S.E."/>
            <person name="Andersen M.R."/>
        </authorList>
    </citation>
    <scope>NUCLEOTIDE SEQUENCE [LARGE SCALE GENOMIC DNA]</scope>
    <source>
        <strain evidence="3 4">CBS 600.67</strain>
    </source>
</reference>
<evidence type="ECO:0000256" key="1">
    <source>
        <dbReference type="SAM" id="MobiDB-lite"/>
    </source>
</evidence>
<dbReference type="Proteomes" id="UP001610335">
    <property type="component" value="Unassembled WGS sequence"/>
</dbReference>
<evidence type="ECO:0000256" key="2">
    <source>
        <dbReference type="SAM" id="Phobius"/>
    </source>
</evidence>
<dbReference type="PANTHER" id="PTHR37490">
    <property type="entry name" value="EXPRESSED PROTEIN"/>
    <property type="match status" value="1"/>
</dbReference>
<comment type="caution">
    <text evidence="3">The sequence shown here is derived from an EMBL/GenBank/DDBJ whole genome shotgun (WGS) entry which is preliminary data.</text>
</comment>
<dbReference type="InterPro" id="IPR021838">
    <property type="entry name" value="DUF3431"/>
</dbReference>
<keyword evidence="2" id="KW-0812">Transmembrane</keyword>
<dbReference type="EMBL" id="JBFXLS010000147">
    <property type="protein sequence ID" value="KAL2813316.1"/>
    <property type="molecule type" value="Genomic_DNA"/>
</dbReference>
<evidence type="ECO:0000313" key="4">
    <source>
        <dbReference type="Proteomes" id="UP001610335"/>
    </source>
</evidence>
<name>A0ABR4HCV5_9EURO</name>
<keyword evidence="2" id="KW-1133">Transmembrane helix</keyword>
<keyword evidence="2" id="KW-0472">Membrane</keyword>
<feature type="transmembrane region" description="Helical" evidence="2">
    <location>
        <begin position="57"/>
        <end position="79"/>
    </location>
</feature>
<feature type="region of interest" description="Disordered" evidence="1">
    <location>
        <begin position="287"/>
        <end position="311"/>
    </location>
</feature>
<protein>
    <submittedName>
        <fullName evidence="3">Uncharacterized protein</fullName>
    </submittedName>
</protein>
<gene>
    <name evidence="3" type="ORF">BDW59DRAFT_31779</name>
</gene>
<sequence>MEGSHALAGVAYATLSTYPLFLKLSVFHFSATFLQTLSCSSMLLFKEIRQTYFRIEISSANASLYLALVLLTRSTLISLIMKCGFRVASCVSLLLFIPLYILHAKLTDLFNQYHAGTYLIDWLNSNNPQHSRWTSYNGDVKDKVIVMARLEEEPVHWVKEELPDWQRAIYTVNPSKATNADSHRLKTPLNKGHESMAYLTYLIDHYDTLPSTIAFIHSHRSGFLMAWHVDAPLHDNVAALRSLRLDFIHRNGYVNLRCNWNPGCNKNHRYNAHVTEDVWSEIFEGTSTPPLNSSSSPAQGKESNNTPDKKSLQIPTQTAAACCAQFAVSREQVLHRPREDYIKIRQWVIDTDKNDAASGRVMEFLWHVIFGKESIYCPDEELCYCQVYGQC</sequence>
<keyword evidence="4" id="KW-1185">Reference proteome</keyword>
<proteinExistence type="predicted"/>